<evidence type="ECO:0000256" key="4">
    <source>
        <dbReference type="ARBA" id="ARBA00022692"/>
    </source>
</evidence>
<dbReference type="GO" id="GO:0005886">
    <property type="term" value="C:plasma membrane"/>
    <property type="evidence" value="ECO:0007669"/>
    <property type="project" value="UniProtKB-SubCell"/>
</dbReference>
<dbReference type="AlphaFoldDB" id="A0A927IER3"/>
<dbReference type="Proteomes" id="UP000632289">
    <property type="component" value="Unassembled WGS sequence"/>
</dbReference>
<keyword evidence="3" id="KW-1003">Cell membrane</keyword>
<dbReference type="InterPro" id="IPR005524">
    <property type="entry name" value="DUF318"/>
</dbReference>
<comment type="similarity">
    <text evidence="2">Belongs to the UPF0718 family.</text>
</comment>
<gene>
    <name evidence="8" type="ORF">IF129_23120</name>
</gene>
<comment type="subcellular location">
    <subcellularLocation>
        <location evidence="1">Cell membrane</location>
        <topology evidence="1">Multi-pass membrane protein</topology>
    </subcellularLocation>
</comment>
<keyword evidence="6 7" id="KW-0472">Membrane</keyword>
<keyword evidence="4 7" id="KW-0812">Transmembrane</keyword>
<evidence type="ECO:0000256" key="2">
    <source>
        <dbReference type="ARBA" id="ARBA00006386"/>
    </source>
</evidence>
<protein>
    <submittedName>
        <fullName evidence="8">Permease</fullName>
    </submittedName>
</protein>
<accession>A0A927IER3</accession>
<evidence type="ECO:0000256" key="7">
    <source>
        <dbReference type="SAM" id="Phobius"/>
    </source>
</evidence>
<feature type="transmembrane region" description="Helical" evidence="7">
    <location>
        <begin position="12"/>
        <end position="32"/>
    </location>
</feature>
<name>A0A927IER3_9ACTN</name>
<dbReference type="InterPro" id="IPR053166">
    <property type="entry name" value="UPF0718_permease"/>
</dbReference>
<evidence type="ECO:0000256" key="6">
    <source>
        <dbReference type="ARBA" id="ARBA00023136"/>
    </source>
</evidence>
<feature type="transmembrane region" description="Helical" evidence="7">
    <location>
        <begin position="227"/>
        <end position="250"/>
    </location>
</feature>
<proteinExistence type="inferred from homology"/>
<dbReference type="PANTHER" id="PTHR42775">
    <property type="entry name" value="PERMEASE RV2963-RELATED"/>
    <property type="match status" value="1"/>
</dbReference>
<evidence type="ECO:0000256" key="3">
    <source>
        <dbReference type="ARBA" id="ARBA00022475"/>
    </source>
</evidence>
<feature type="transmembrane region" description="Helical" evidence="7">
    <location>
        <begin position="271"/>
        <end position="293"/>
    </location>
</feature>
<evidence type="ECO:0000313" key="8">
    <source>
        <dbReference type="EMBL" id="MBD3934442.1"/>
    </source>
</evidence>
<keyword evidence="5 7" id="KW-1133">Transmembrane helix</keyword>
<dbReference type="Pfam" id="PF03773">
    <property type="entry name" value="ArsP_1"/>
    <property type="match status" value="1"/>
</dbReference>
<evidence type="ECO:0000256" key="1">
    <source>
        <dbReference type="ARBA" id="ARBA00004651"/>
    </source>
</evidence>
<evidence type="ECO:0000313" key="9">
    <source>
        <dbReference type="Proteomes" id="UP000632289"/>
    </source>
</evidence>
<comment type="caution">
    <text evidence="8">The sequence shown here is derived from an EMBL/GenBank/DDBJ whole genome shotgun (WGS) entry which is preliminary data.</text>
</comment>
<sequence length="294" mass="30439">MNSWGETFQTFGIIAAELVALFLAISFLVALFNRRVGAKRIQGWLGGGPVVGPLKGVALGALTPFCSCSTLPMLAGMFKAGVPFVTAASFLVASPLLNPIILTAVAVIFSLPVMLGYAAVAFVGSLLIAASWNALGLERFVKRVRVEGEKAEEPWQGLRAEMPGAWRSARSDFRPLVLPLLVGVSIGAFIYGAVPESFLTGFAGPDNPAAIPVAALIGIPLYIRTEAALPIGLALSEAGMGIGAVFALIIGGAGASIPEVSMLTAIFKPRLVATFVASILLMAIAGGFIIPLFA</sequence>
<reference evidence="8" key="1">
    <citation type="submission" date="2020-09" db="EMBL/GenBank/DDBJ databases">
        <title>Secondary metabolite and genome analysis of marine Streptomyces chumphonensis KK1-2T.</title>
        <authorList>
            <person name="Phongsopitanun W."/>
            <person name="Kanchanasin P."/>
            <person name="Pittayakhajonwut P."/>
            <person name="Suwanborirux K."/>
            <person name="Tanasupawat S."/>
        </authorList>
    </citation>
    <scope>NUCLEOTIDE SEQUENCE</scope>
    <source>
        <strain evidence="8">KK1-2</strain>
    </source>
</reference>
<feature type="transmembrane region" description="Helical" evidence="7">
    <location>
        <begin position="115"/>
        <end position="135"/>
    </location>
</feature>
<dbReference type="PANTHER" id="PTHR42775:SF2">
    <property type="entry name" value="PERMEASE"/>
    <property type="match status" value="1"/>
</dbReference>
<dbReference type="EMBL" id="JACXYU010000016">
    <property type="protein sequence ID" value="MBD3934442.1"/>
    <property type="molecule type" value="Genomic_DNA"/>
</dbReference>
<dbReference type="RefSeq" id="WP_191211751.1">
    <property type="nucleotide sequence ID" value="NZ_JBHUMS010000011.1"/>
</dbReference>
<evidence type="ECO:0000256" key="5">
    <source>
        <dbReference type="ARBA" id="ARBA00022989"/>
    </source>
</evidence>
<feature type="transmembrane region" description="Helical" evidence="7">
    <location>
        <begin position="82"/>
        <end position="109"/>
    </location>
</feature>
<keyword evidence="9" id="KW-1185">Reference proteome</keyword>
<feature type="transmembrane region" description="Helical" evidence="7">
    <location>
        <begin position="176"/>
        <end position="194"/>
    </location>
</feature>
<organism evidence="8 9">
    <name type="scientific">Streptomyces chumphonensis</name>
    <dbReference type="NCBI Taxonomy" id="1214925"/>
    <lineage>
        <taxon>Bacteria</taxon>
        <taxon>Bacillati</taxon>
        <taxon>Actinomycetota</taxon>
        <taxon>Actinomycetes</taxon>
        <taxon>Kitasatosporales</taxon>
        <taxon>Streptomycetaceae</taxon>
        <taxon>Streptomyces</taxon>
    </lineage>
</organism>